<dbReference type="GO" id="GO:0046872">
    <property type="term" value="F:metal ion binding"/>
    <property type="evidence" value="ECO:0007669"/>
    <property type="project" value="UniProtKB-KW"/>
</dbReference>
<evidence type="ECO:0000256" key="6">
    <source>
        <dbReference type="ARBA" id="ARBA00038357"/>
    </source>
</evidence>
<dbReference type="InterPro" id="IPR036400">
    <property type="entry name" value="Cyt_B5-like_heme/steroid_sf"/>
</dbReference>
<dbReference type="InterPro" id="IPR050577">
    <property type="entry name" value="MAPR/NEUFC/NENF-like"/>
</dbReference>
<comment type="caution">
    <text evidence="8">The sequence shown here is derived from an EMBL/GenBank/DDBJ whole genome shotgun (WGS) entry which is preliminary data.</text>
</comment>
<organism evidence="8 9">
    <name type="scientific">Wallemia mellicola</name>
    <dbReference type="NCBI Taxonomy" id="1708541"/>
    <lineage>
        <taxon>Eukaryota</taxon>
        <taxon>Fungi</taxon>
        <taxon>Dikarya</taxon>
        <taxon>Basidiomycota</taxon>
        <taxon>Wallemiomycotina</taxon>
        <taxon>Wallemiomycetes</taxon>
        <taxon>Wallemiales</taxon>
        <taxon>Wallemiaceae</taxon>
        <taxon>Wallemia</taxon>
    </lineage>
</organism>
<dbReference type="GO" id="GO:0020037">
    <property type="term" value="F:heme binding"/>
    <property type="evidence" value="ECO:0007669"/>
    <property type="project" value="UniProtKB-ARBA"/>
</dbReference>
<dbReference type="Gene3D" id="3.10.120.10">
    <property type="entry name" value="Cytochrome b5-like heme/steroid binding domain"/>
    <property type="match status" value="1"/>
</dbReference>
<keyword evidence="2" id="KW-0349">Heme</keyword>
<keyword evidence="5" id="KW-0408">Iron</keyword>
<dbReference type="GO" id="GO:0016020">
    <property type="term" value="C:membrane"/>
    <property type="evidence" value="ECO:0007669"/>
    <property type="project" value="TreeGrafter"/>
</dbReference>
<comment type="subcellular location">
    <subcellularLocation>
        <location evidence="1">Endoplasmic reticulum</location>
    </subcellularLocation>
</comment>
<feature type="domain" description="Cytochrome b5 heme-binding" evidence="7">
    <location>
        <begin position="43"/>
        <end position="140"/>
    </location>
</feature>
<keyword evidence="4" id="KW-0256">Endoplasmic reticulum</keyword>
<dbReference type="SMART" id="SM01117">
    <property type="entry name" value="Cyt-b5"/>
    <property type="match status" value="1"/>
</dbReference>
<gene>
    <name evidence="8" type="ORF">E3Q22_01666</name>
</gene>
<name>A0A4T0PPC5_9BASI</name>
<dbReference type="PANTHER" id="PTHR10281">
    <property type="entry name" value="MEMBRANE-ASSOCIATED PROGESTERONE RECEPTOR COMPONENT-RELATED"/>
    <property type="match status" value="1"/>
</dbReference>
<evidence type="ECO:0000256" key="3">
    <source>
        <dbReference type="ARBA" id="ARBA00022723"/>
    </source>
</evidence>
<evidence type="ECO:0000259" key="7">
    <source>
        <dbReference type="SMART" id="SM01117"/>
    </source>
</evidence>
<sequence>MTTIINLVLTIKLIYDIFRLIYPSINYQILTYTPKSSTIFRSYSPKELYEFNGKDESKPIYIAIGGLVFDVTKGKSFYGPDGPYGNFAGRDASRGMALHSFDEDILTPIDEPKDSLSDLTREQRSAMDEWMSVFCLSRLSTPLTAL</sequence>
<dbReference type="FunFam" id="3.10.120.10:FF:000003">
    <property type="entry name" value="membrane-associated progesterone receptor component 1"/>
    <property type="match status" value="1"/>
</dbReference>
<dbReference type="PANTHER" id="PTHR10281:SF72">
    <property type="entry name" value="NEUDESIN"/>
    <property type="match status" value="1"/>
</dbReference>
<accession>A0A4T0PPC5</accession>
<proteinExistence type="inferred from homology"/>
<dbReference type="GO" id="GO:0005783">
    <property type="term" value="C:endoplasmic reticulum"/>
    <property type="evidence" value="ECO:0007669"/>
    <property type="project" value="UniProtKB-SubCell"/>
</dbReference>
<evidence type="ECO:0000313" key="9">
    <source>
        <dbReference type="Proteomes" id="UP000310685"/>
    </source>
</evidence>
<evidence type="ECO:0000256" key="2">
    <source>
        <dbReference type="ARBA" id="ARBA00022617"/>
    </source>
</evidence>
<dbReference type="Pfam" id="PF00173">
    <property type="entry name" value="Cyt-b5"/>
    <property type="match status" value="1"/>
</dbReference>
<protein>
    <submittedName>
        <fullName evidence="8">Cytochrome b5</fullName>
    </submittedName>
</protein>
<comment type="similarity">
    <text evidence="6">Belongs to the cytochrome b5 family. MAPR subfamily.</text>
</comment>
<dbReference type="Proteomes" id="UP000310685">
    <property type="component" value="Unassembled WGS sequence"/>
</dbReference>
<evidence type="ECO:0000256" key="4">
    <source>
        <dbReference type="ARBA" id="ARBA00022824"/>
    </source>
</evidence>
<evidence type="ECO:0000313" key="8">
    <source>
        <dbReference type="EMBL" id="TIB80852.1"/>
    </source>
</evidence>
<keyword evidence="3" id="KW-0479">Metal-binding</keyword>
<evidence type="ECO:0000256" key="1">
    <source>
        <dbReference type="ARBA" id="ARBA00004240"/>
    </source>
</evidence>
<dbReference type="InterPro" id="IPR001199">
    <property type="entry name" value="Cyt_B5-like_heme/steroid-bd"/>
</dbReference>
<dbReference type="EMBL" id="SPRC01000013">
    <property type="protein sequence ID" value="TIB80852.1"/>
    <property type="molecule type" value="Genomic_DNA"/>
</dbReference>
<dbReference type="AlphaFoldDB" id="A0A4T0PPC5"/>
<dbReference type="SUPFAM" id="SSF55856">
    <property type="entry name" value="Cytochrome b5-like heme/steroid binding domain"/>
    <property type="match status" value="1"/>
</dbReference>
<reference evidence="8 9" key="1">
    <citation type="submission" date="2019-03" db="EMBL/GenBank/DDBJ databases">
        <title>Sequencing 25 genomes of Wallemia mellicola.</title>
        <authorList>
            <person name="Gostincar C."/>
        </authorList>
    </citation>
    <scope>NUCLEOTIDE SEQUENCE [LARGE SCALE GENOMIC DNA]</scope>
    <source>
        <strain evidence="8 9">EXF-6152</strain>
    </source>
</reference>
<evidence type="ECO:0000256" key="5">
    <source>
        <dbReference type="ARBA" id="ARBA00023004"/>
    </source>
</evidence>